<evidence type="ECO:0000313" key="2">
    <source>
        <dbReference type="EMBL" id="RCX18408.1"/>
    </source>
</evidence>
<name>A0A369BCS9_9FIRM</name>
<dbReference type="Proteomes" id="UP000253034">
    <property type="component" value="Unassembled WGS sequence"/>
</dbReference>
<dbReference type="EMBL" id="QPJT01000005">
    <property type="protein sequence ID" value="RCX18408.1"/>
    <property type="molecule type" value="Genomic_DNA"/>
</dbReference>
<dbReference type="Pfam" id="PF06949">
    <property type="entry name" value="DUF1292"/>
    <property type="match status" value="1"/>
</dbReference>
<comment type="caution">
    <text evidence="2">The sequence shown here is derived from an EMBL/GenBank/DDBJ whole genome shotgun (WGS) entry which is preliminary data.</text>
</comment>
<proteinExistence type="inferred from homology"/>
<dbReference type="HAMAP" id="MF_01448">
    <property type="entry name" value="UPF0473"/>
    <property type="match status" value="1"/>
</dbReference>
<accession>A0A369BCS9</accession>
<evidence type="ECO:0000313" key="3">
    <source>
        <dbReference type="Proteomes" id="UP000253034"/>
    </source>
</evidence>
<evidence type="ECO:0000256" key="1">
    <source>
        <dbReference type="HAMAP-Rule" id="MF_01448"/>
    </source>
</evidence>
<reference evidence="2 3" key="1">
    <citation type="submission" date="2018-07" db="EMBL/GenBank/DDBJ databases">
        <title>Genomic Encyclopedia of Type Strains, Phase IV (KMG-IV): sequencing the most valuable type-strain genomes for metagenomic binning, comparative biology and taxonomic classification.</title>
        <authorList>
            <person name="Goeker M."/>
        </authorList>
    </citation>
    <scope>NUCLEOTIDE SEQUENCE [LARGE SCALE GENOMIC DNA]</scope>
    <source>
        <strain evidence="2 3">DSM 27016</strain>
    </source>
</reference>
<gene>
    <name evidence="2" type="ORF">DFR58_105172</name>
</gene>
<organism evidence="2 3">
    <name type="scientific">Anaerobacterium chartisolvens</name>
    <dbReference type="NCBI Taxonomy" id="1297424"/>
    <lineage>
        <taxon>Bacteria</taxon>
        <taxon>Bacillati</taxon>
        <taxon>Bacillota</taxon>
        <taxon>Clostridia</taxon>
        <taxon>Eubacteriales</taxon>
        <taxon>Oscillospiraceae</taxon>
        <taxon>Anaerobacterium</taxon>
    </lineage>
</organism>
<sequence length="109" mass="12901">MIDVLEQEEYTMAEERDDIVILVDDNGDEAEFEHLDTIEINESEYVILIPLSENEDEDMEEEEVVILKIEHGEDGEDSFVSVENEEELNAVFEEFKLRMEDEYEFEDDE</sequence>
<dbReference type="InterPro" id="IPR009711">
    <property type="entry name" value="UPF0473"/>
</dbReference>
<keyword evidence="3" id="KW-1185">Reference proteome</keyword>
<dbReference type="AlphaFoldDB" id="A0A369BCS9"/>
<comment type="similarity">
    <text evidence="1">Belongs to the UPF0473 family.</text>
</comment>
<protein>
    <recommendedName>
        <fullName evidence="1">UPF0473 protein DFR58_105172</fullName>
    </recommendedName>
</protein>